<dbReference type="Proteomes" id="UP000232722">
    <property type="component" value="Unassembled WGS sequence"/>
</dbReference>
<dbReference type="VEuPathDB" id="FungiDB:FUN_009496"/>
<comment type="caution">
    <text evidence="1">The sequence shown here is derived from an EMBL/GenBank/DDBJ whole genome shotgun (WGS) entry which is preliminary data.</text>
</comment>
<dbReference type="VEuPathDB" id="FungiDB:RhiirA1_393626"/>
<name>A0A2N0PY48_9GLOM</name>
<dbReference type="EMBL" id="LLXJ01000293">
    <property type="protein sequence ID" value="PKC11696.1"/>
    <property type="molecule type" value="Genomic_DNA"/>
</dbReference>
<sequence>MCNDLMIHFSVITIVAKSSKNNSTFPSLEYFLPDNEYDSDDFNFLGYDLVEKLDEINTEQNEVIINEKMEKDNVAIVDVKRRYYN</sequence>
<reference evidence="1 2" key="1">
    <citation type="submission" date="2016-04" db="EMBL/GenBank/DDBJ databases">
        <title>Genome analyses suggest a sexual origin of heterokaryosis in a supposedly ancient asexual fungus.</title>
        <authorList>
            <person name="Ropars J."/>
            <person name="Sedzielewska K."/>
            <person name="Noel J."/>
            <person name="Charron P."/>
            <person name="Farinelli L."/>
            <person name="Marton T."/>
            <person name="Kruger M."/>
            <person name="Pelin A."/>
            <person name="Brachmann A."/>
            <person name="Corradi N."/>
        </authorList>
    </citation>
    <scope>NUCLEOTIDE SEQUENCE [LARGE SCALE GENOMIC DNA]</scope>
    <source>
        <strain evidence="1 2">A5</strain>
    </source>
</reference>
<dbReference type="VEuPathDB" id="FungiDB:RhiirFUN_010870"/>
<evidence type="ECO:0000313" key="2">
    <source>
        <dbReference type="Proteomes" id="UP000232722"/>
    </source>
</evidence>
<reference evidence="1 2" key="2">
    <citation type="submission" date="2017-09" db="EMBL/GenBank/DDBJ databases">
        <title>Extensive intraspecific genome diversity in a model arbuscular mycorrhizal fungus.</title>
        <authorList>
            <person name="Chen E.C."/>
            <person name="Morin E."/>
            <person name="Beaudet D."/>
            <person name="Noel J."/>
            <person name="Ndikumana S."/>
            <person name="Charron P."/>
            <person name="St-Onge C."/>
            <person name="Giorgi J."/>
            <person name="Grigoriev I.V."/>
            <person name="Roux C."/>
            <person name="Martin F.M."/>
            <person name="Corradi N."/>
        </authorList>
    </citation>
    <scope>NUCLEOTIDE SEQUENCE [LARGE SCALE GENOMIC DNA]</scope>
    <source>
        <strain evidence="1 2">A5</strain>
    </source>
</reference>
<protein>
    <submittedName>
        <fullName evidence="1">Uncharacterized protein</fullName>
    </submittedName>
</protein>
<proteinExistence type="predicted"/>
<evidence type="ECO:0000313" key="1">
    <source>
        <dbReference type="EMBL" id="PKC11696.1"/>
    </source>
</evidence>
<gene>
    <name evidence="1" type="ORF">RhiirA5_412789</name>
</gene>
<accession>A0A2N0PY48</accession>
<organism evidence="1 2">
    <name type="scientific">Rhizophagus irregularis</name>
    <dbReference type="NCBI Taxonomy" id="588596"/>
    <lineage>
        <taxon>Eukaryota</taxon>
        <taxon>Fungi</taxon>
        <taxon>Fungi incertae sedis</taxon>
        <taxon>Mucoromycota</taxon>
        <taxon>Glomeromycotina</taxon>
        <taxon>Glomeromycetes</taxon>
        <taxon>Glomerales</taxon>
        <taxon>Glomeraceae</taxon>
        <taxon>Rhizophagus</taxon>
    </lineage>
</organism>
<dbReference type="AlphaFoldDB" id="A0A2N0PY48"/>